<accession>A0A6C0EZ85</accession>
<reference evidence="1" key="1">
    <citation type="journal article" date="2020" name="Nature">
        <title>Giant virus diversity and host interactions through global metagenomics.</title>
        <authorList>
            <person name="Schulz F."/>
            <person name="Roux S."/>
            <person name="Paez-Espino D."/>
            <person name="Jungbluth S."/>
            <person name="Walsh D.A."/>
            <person name="Denef V.J."/>
            <person name="McMahon K.D."/>
            <person name="Konstantinidis K.T."/>
            <person name="Eloe-Fadrosh E.A."/>
            <person name="Kyrpides N.C."/>
            <person name="Woyke T."/>
        </authorList>
    </citation>
    <scope>NUCLEOTIDE SEQUENCE</scope>
    <source>
        <strain evidence="1">GVMAG-M-3300009161-52</strain>
    </source>
</reference>
<sequence length="118" mass="13601">MSNPIFTSLEMESRATKNAANKAGKNEPFPFPSRTGFRRTIDFLDFMVCFSNKDHYGSSRVCVYKSHHDEDEDYLFVIPMEKNETDAEVLQTAKLAFKHYASIREHPGSQSNQIFELD</sequence>
<evidence type="ECO:0000313" key="1">
    <source>
        <dbReference type="EMBL" id="QHT34092.1"/>
    </source>
</evidence>
<proteinExistence type="predicted"/>
<dbReference type="AlphaFoldDB" id="A0A6C0EZ85"/>
<organism evidence="1">
    <name type="scientific">viral metagenome</name>
    <dbReference type="NCBI Taxonomy" id="1070528"/>
    <lineage>
        <taxon>unclassified sequences</taxon>
        <taxon>metagenomes</taxon>
        <taxon>organismal metagenomes</taxon>
    </lineage>
</organism>
<dbReference type="EMBL" id="MN738985">
    <property type="protein sequence ID" value="QHT34092.1"/>
    <property type="molecule type" value="Genomic_DNA"/>
</dbReference>
<name>A0A6C0EZ85_9ZZZZ</name>
<protein>
    <submittedName>
        <fullName evidence="1">Uncharacterized protein</fullName>
    </submittedName>
</protein>